<keyword evidence="2" id="KW-0121">Carboxypeptidase</keyword>
<dbReference type="RefSeq" id="WP_379664805.1">
    <property type="nucleotide sequence ID" value="NZ_JBHULH010000001.1"/>
</dbReference>
<name>A0ABW5LQ48_9FLAO</name>
<keyword evidence="2" id="KW-0378">Hydrolase</keyword>
<accession>A0ABW5LQ48</accession>
<reference evidence="3" key="1">
    <citation type="journal article" date="2019" name="Int. J. Syst. Evol. Microbiol.">
        <title>The Global Catalogue of Microorganisms (GCM) 10K type strain sequencing project: providing services to taxonomists for standard genome sequencing and annotation.</title>
        <authorList>
            <consortium name="The Broad Institute Genomics Platform"/>
            <consortium name="The Broad Institute Genome Sequencing Center for Infectious Disease"/>
            <person name="Wu L."/>
            <person name="Ma J."/>
        </authorList>
    </citation>
    <scope>NUCLEOTIDE SEQUENCE [LARGE SCALE GENOMIC DNA]</scope>
    <source>
        <strain evidence="3">KCTC 52127</strain>
    </source>
</reference>
<dbReference type="SUPFAM" id="SSF55166">
    <property type="entry name" value="Hedgehog/DD-peptidase"/>
    <property type="match status" value="1"/>
</dbReference>
<proteinExistence type="predicted"/>
<dbReference type="Proteomes" id="UP001597508">
    <property type="component" value="Unassembled WGS sequence"/>
</dbReference>
<evidence type="ECO:0000313" key="3">
    <source>
        <dbReference type="Proteomes" id="UP001597508"/>
    </source>
</evidence>
<organism evidence="2 3">
    <name type="scientific">Pseudotenacibaculum haliotis</name>
    <dbReference type="NCBI Taxonomy" id="1862138"/>
    <lineage>
        <taxon>Bacteria</taxon>
        <taxon>Pseudomonadati</taxon>
        <taxon>Bacteroidota</taxon>
        <taxon>Flavobacteriia</taxon>
        <taxon>Flavobacteriales</taxon>
        <taxon>Flavobacteriaceae</taxon>
        <taxon>Pseudotenacibaculum</taxon>
    </lineage>
</organism>
<gene>
    <name evidence="2" type="ORF">ACFSRZ_01790</name>
</gene>
<dbReference type="GO" id="GO:0004180">
    <property type="term" value="F:carboxypeptidase activity"/>
    <property type="evidence" value="ECO:0007669"/>
    <property type="project" value="UniProtKB-KW"/>
</dbReference>
<sequence length="117" mass="12967">MKYFKLYEFDSPDQPGSGKNMQASTLDLLDQCREVAGIPFIITSGHRTASHNQKVGGTENSSHLRGYAVDVECNNSKDRYKIVQSALSVGFNRIGISGSFIHLDNDPAKTPNVIWTY</sequence>
<dbReference type="InterPro" id="IPR009045">
    <property type="entry name" value="Zn_M74/Hedgehog-like"/>
</dbReference>
<keyword evidence="3" id="KW-1185">Reference proteome</keyword>
<protein>
    <submittedName>
        <fullName evidence="2">D-Ala-D-Ala carboxypeptidase family metallohydrolase</fullName>
    </submittedName>
</protein>
<dbReference type="Gene3D" id="3.30.1380.10">
    <property type="match status" value="1"/>
</dbReference>
<dbReference type="Pfam" id="PF08291">
    <property type="entry name" value="Peptidase_M15_3"/>
    <property type="match status" value="1"/>
</dbReference>
<evidence type="ECO:0000259" key="1">
    <source>
        <dbReference type="Pfam" id="PF08291"/>
    </source>
</evidence>
<feature type="domain" description="Peptidase M15A C-terminal" evidence="1">
    <location>
        <begin position="22"/>
        <end position="104"/>
    </location>
</feature>
<dbReference type="EMBL" id="JBHULH010000001">
    <property type="protein sequence ID" value="MFD2566083.1"/>
    <property type="molecule type" value="Genomic_DNA"/>
</dbReference>
<dbReference type="InterPro" id="IPR013230">
    <property type="entry name" value="Peptidase_M15A_C"/>
</dbReference>
<keyword evidence="2" id="KW-0645">Protease</keyword>
<comment type="caution">
    <text evidence="2">The sequence shown here is derived from an EMBL/GenBank/DDBJ whole genome shotgun (WGS) entry which is preliminary data.</text>
</comment>
<evidence type="ECO:0000313" key="2">
    <source>
        <dbReference type="EMBL" id="MFD2566083.1"/>
    </source>
</evidence>